<keyword evidence="2" id="KW-0934">Plastid</keyword>
<geneLocation type="plastid" evidence="2"/>
<keyword evidence="1" id="KW-0472">Membrane</keyword>
<dbReference type="InterPro" id="IPR019634">
    <property type="entry name" value="Uncharacterised_Ycf49"/>
</dbReference>
<feature type="transmembrane region" description="Helical" evidence="1">
    <location>
        <begin position="67"/>
        <end position="87"/>
    </location>
</feature>
<dbReference type="PANTHER" id="PTHR33833">
    <property type="entry name" value="NUCLEOLAR-LIKE PROTEIN-RELATED"/>
    <property type="match status" value="1"/>
</dbReference>
<evidence type="ECO:0000313" key="2">
    <source>
        <dbReference type="EMBL" id="QAA12057.1"/>
    </source>
</evidence>
<keyword evidence="1" id="KW-1133">Transmembrane helix</keyword>
<feature type="transmembrane region" description="Helical" evidence="1">
    <location>
        <begin position="39"/>
        <end position="61"/>
    </location>
</feature>
<dbReference type="AlphaFoldDB" id="A0A410D2V4"/>
<sequence length="96" mass="11479">MIKLSFQTWYIHSLSVIDWLVFIEICWQYAYQTKSKKIINLTTSLTTFFLSGLCILTWHYFFNSTNLIWLIIFQSLLTLLGNLGLMYSSRSFYDRI</sequence>
<protein>
    <submittedName>
        <fullName evidence="2">Uncharacterized protein</fullName>
    </submittedName>
</protein>
<dbReference type="Pfam" id="PF10693">
    <property type="entry name" value="DUF2499"/>
    <property type="match status" value="1"/>
</dbReference>
<gene>
    <name evidence="2" type="primary">ycf49</name>
</gene>
<name>A0A410D2V4_9STRA</name>
<evidence type="ECO:0000256" key="1">
    <source>
        <dbReference type="SAM" id="Phobius"/>
    </source>
</evidence>
<keyword evidence="1" id="KW-0812">Transmembrane</keyword>
<organism evidence="2">
    <name type="scientific">Pseudellipsoidion edaphicum</name>
    <dbReference type="NCBI Taxonomy" id="1431838"/>
    <lineage>
        <taxon>Eukaryota</taxon>
        <taxon>Sar</taxon>
        <taxon>Stramenopiles</taxon>
        <taxon>Ochrophyta</taxon>
        <taxon>Eustigmatophyceae</taxon>
        <taxon>Eustigmatales</taxon>
        <taxon>Neomonodaceae</taxon>
        <taxon>Pseudellipsoidion</taxon>
    </lineage>
</organism>
<proteinExistence type="predicted"/>
<reference evidence="2" key="1">
    <citation type="journal article" date="2019" name="Genome Biol. Evol.">
        <title>Plastid Genomes and Proteins Illuminate the Evolution of Eustigmatophyte Algae and Their Bacterial Endosymbionts.</title>
        <authorList>
            <person name="Sevcikova T."/>
            <person name="Yurchenko T."/>
            <person name="Fawley K.P."/>
            <person name="Amaral R."/>
            <person name="Strnad H."/>
            <person name="Santos L.M."/>
            <person name="Fawley M.W."/>
            <person name="Elias M."/>
        </authorList>
    </citation>
    <scope>NUCLEOTIDE SEQUENCE</scope>
    <source>
        <strain evidence="2">CAUP Q 401</strain>
    </source>
</reference>
<accession>A0A410D2V4</accession>
<dbReference type="GeneID" id="38948198"/>
<dbReference type="EMBL" id="MK281457">
    <property type="protein sequence ID" value="QAA12057.1"/>
    <property type="molecule type" value="Genomic_DNA"/>
</dbReference>
<dbReference type="RefSeq" id="YP_009551047.1">
    <property type="nucleotide sequence ID" value="NC_040299.1"/>
</dbReference>
<dbReference type="PANTHER" id="PTHR33833:SF3">
    <property type="entry name" value="YCF49-LIKE PROTEIN"/>
    <property type="match status" value="1"/>
</dbReference>